<accession>A0A5J4QRS2</accession>
<dbReference type="EC" id="2.7.11.1" evidence="1"/>
<dbReference type="InterPro" id="IPR051131">
    <property type="entry name" value="NEK_Ser/Thr_kinase_NIMA"/>
</dbReference>
<evidence type="ECO:0000256" key="1">
    <source>
        <dbReference type="ARBA" id="ARBA00012513"/>
    </source>
</evidence>
<evidence type="ECO:0000256" key="3">
    <source>
        <dbReference type="ARBA" id="ARBA00022679"/>
    </source>
</evidence>
<keyword evidence="5" id="KW-0418">Kinase</keyword>
<sequence length="92" mass="10785">MKTIATDIWSFGIILFELLAQKHPFFNSDDIELSPLEVYNRIIDEEPTDLPDHYSNNLKKLIRQMLIKDATRRITVEDILENRDVAAIQTRN</sequence>
<dbReference type="GO" id="GO:0004674">
    <property type="term" value="F:protein serine/threonine kinase activity"/>
    <property type="evidence" value="ECO:0007669"/>
    <property type="project" value="UniProtKB-KW"/>
</dbReference>
<dbReference type="PANTHER" id="PTHR44899">
    <property type="entry name" value="CAMK FAMILY PROTEIN KINASE"/>
    <property type="match status" value="1"/>
</dbReference>
<gene>
    <name evidence="10" type="ORF">EZS28_054265</name>
</gene>
<reference evidence="10 11" key="1">
    <citation type="submission" date="2019-03" db="EMBL/GenBank/DDBJ databases">
        <title>Single cell metagenomics reveals metabolic interactions within the superorganism composed of flagellate Streblomastix strix and complex community of Bacteroidetes bacteria on its surface.</title>
        <authorList>
            <person name="Treitli S.C."/>
            <person name="Kolisko M."/>
            <person name="Husnik F."/>
            <person name="Keeling P."/>
            <person name="Hampl V."/>
        </authorList>
    </citation>
    <scope>NUCLEOTIDE SEQUENCE [LARGE SCALE GENOMIC DNA]</scope>
    <source>
        <strain evidence="10">ST1C</strain>
    </source>
</reference>
<dbReference type="PROSITE" id="PS50011">
    <property type="entry name" value="PROTEIN_KINASE_DOM"/>
    <property type="match status" value="1"/>
</dbReference>
<dbReference type="GO" id="GO:0005524">
    <property type="term" value="F:ATP binding"/>
    <property type="evidence" value="ECO:0007669"/>
    <property type="project" value="UniProtKB-KW"/>
</dbReference>
<keyword evidence="6" id="KW-0067">ATP-binding</keyword>
<evidence type="ECO:0000313" key="10">
    <source>
        <dbReference type="EMBL" id="KAA6323838.1"/>
    </source>
</evidence>
<dbReference type="InterPro" id="IPR000719">
    <property type="entry name" value="Prot_kinase_dom"/>
</dbReference>
<dbReference type="Proteomes" id="UP000324800">
    <property type="component" value="Unassembled WGS sequence"/>
</dbReference>
<feature type="domain" description="Protein kinase" evidence="9">
    <location>
        <begin position="1"/>
        <end position="85"/>
    </location>
</feature>
<dbReference type="AlphaFoldDB" id="A0A5J4QRS2"/>
<dbReference type="EMBL" id="SNRW01044534">
    <property type="protein sequence ID" value="KAA6323838.1"/>
    <property type="molecule type" value="Genomic_DNA"/>
</dbReference>
<protein>
    <recommendedName>
        <fullName evidence="1">non-specific serine/threonine protein kinase</fullName>
        <ecNumber evidence="1">2.7.11.1</ecNumber>
    </recommendedName>
</protein>
<comment type="caution">
    <text evidence="10">The sequence shown here is derived from an EMBL/GenBank/DDBJ whole genome shotgun (WGS) entry which is preliminary data.</text>
</comment>
<keyword evidence="3" id="KW-0808">Transferase</keyword>
<dbReference type="SUPFAM" id="SSF56112">
    <property type="entry name" value="Protein kinase-like (PK-like)"/>
    <property type="match status" value="1"/>
</dbReference>
<proteinExistence type="predicted"/>
<comment type="catalytic activity">
    <reaction evidence="8">
        <text>L-seryl-[protein] + ATP = O-phospho-L-seryl-[protein] + ADP + H(+)</text>
        <dbReference type="Rhea" id="RHEA:17989"/>
        <dbReference type="Rhea" id="RHEA-COMP:9863"/>
        <dbReference type="Rhea" id="RHEA-COMP:11604"/>
        <dbReference type="ChEBI" id="CHEBI:15378"/>
        <dbReference type="ChEBI" id="CHEBI:29999"/>
        <dbReference type="ChEBI" id="CHEBI:30616"/>
        <dbReference type="ChEBI" id="CHEBI:83421"/>
        <dbReference type="ChEBI" id="CHEBI:456216"/>
        <dbReference type="EC" id="2.7.11.1"/>
    </reaction>
</comment>
<dbReference type="PANTHER" id="PTHR44899:SF3">
    <property type="entry name" value="SERINE_THREONINE-PROTEIN KINASE NEK1"/>
    <property type="match status" value="1"/>
</dbReference>
<dbReference type="InterPro" id="IPR011009">
    <property type="entry name" value="Kinase-like_dom_sf"/>
</dbReference>
<keyword evidence="2" id="KW-0723">Serine/threonine-protein kinase</keyword>
<evidence type="ECO:0000256" key="2">
    <source>
        <dbReference type="ARBA" id="ARBA00022527"/>
    </source>
</evidence>
<dbReference type="OrthoDB" id="10252171at2759"/>
<evidence type="ECO:0000256" key="4">
    <source>
        <dbReference type="ARBA" id="ARBA00022741"/>
    </source>
</evidence>
<comment type="catalytic activity">
    <reaction evidence="7">
        <text>L-threonyl-[protein] + ATP = O-phospho-L-threonyl-[protein] + ADP + H(+)</text>
        <dbReference type="Rhea" id="RHEA:46608"/>
        <dbReference type="Rhea" id="RHEA-COMP:11060"/>
        <dbReference type="Rhea" id="RHEA-COMP:11605"/>
        <dbReference type="ChEBI" id="CHEBI:15378"/>
        <dbReference type="ChEBI" id="CHEBI:30013"/>
        <dbReference type="ChEBI" id="CHEBI:30616"/>
        <dbReference type="ChEBI" id="CHEBI:61977"/>
        <dbReference type="ChEBI" id="CHEBI:456216"/>
        <dbReference type="EC" id="2.7.11.1"/>
    </reaction>
</comment>
<evidence type="ECO:0000256" key="8">
    <source>
        <dbReference type="ARBA" id="ARBA00048679"/>
    </source>
</evidence>
<evidence type="ECO:0000256" key="5">
    <source>
        <dbReference type="ARBA" id="ARBA00022777"/>
    </source>
</evidence>
<organism evidence="10 11">
    <name type="scientific">Streblomastix strix</name>
    <dbReference type="NCBI Taxonomy" id="222440"/>
    <lineage>
        <taxon>Eukaryota</taxon>
        <taxon>Metamonada</taxon>
        <taxon>Preaxostyla</taxon>
        <taxon>Oxymonadida</taxon>
        <taxon>Streblomastigidae</taxon>
        <taxon>Streblomastix</taxon>
    </lineage>
</organism>
<name>A0A5J4QRS2_9EUKA</name>
<dbReference type="Gene3D" id="1.10.510.10">
    <property type="entry name" value="Transferase(Phosphotransferase) domain 1"/>
    <property type="match status" value="1"/>
</dbReference>
<evidence type="ECO:0000256" key="6">
    <source>
        <dbReference type="ARBA" id="ARBA00022840"/>
    </source>
</evidence>
<evidence type="ECO:0000256" key="7">
    <source>
        <dbReference type="ARBA" id="ARBA00047899"/>
    </source>
</evidence>
<evidence type="ECO:0000313" key="11">
    <source>
        <dbReference type="Proteomes" id="UP000324800"/>
    </source>
</evidence>
<dbReference type="Pfam" id="PF00069">
    <property type="entry name" value="Pkinase"/>
    <property type="match status" value="1"/>
</dbReference>
<keyword evidence="4" id="KW-0547">Nucleotide-binding</keyword>
<evidence type="ECO:0000259" key="9">
    <source>
        <dbReference type="PROSITE" id="PS50011"/>
    </source>
</evidence>